<evidence type="ECO:0000313" key="2">
    <source>
        <dbReference type="EMBL" id="CAL7939776.1"/>
    </source>
</evidence>
<keyword evidence="3" id="KW-1185">Reference proteome</keyword>
<gene>
    <name evidence="2" type="ORF">XYLVIOL_LOCUS4095</name>
</gene>
<dbReference type="Proteomes" id="UP001642520">
    <property type="component" value="Unassembled WGS sequence"/>
</dbReference>
<feature type="coiled-coil region" evidence="1">
    <location>
        <begin position="34"/>
        <end position="149"/>
    </location>
</feature>
<sequence length="190" mass="22456">MNVLTSNIILTGFKSDGIQENKESDESYSIDKEIEDVKIQILKMENEYESTEMQIDEVNRLEDKGAYVLKNVEQQNNGLEEQFKEIHWNYMKCIEIVNSNEETVRENTKYLTLQRDNLKTQLKELQKKAEEYNRKLIEVKKMITIQEKKNMALVRKLKKSVENVHITPNLRSRVNKILNDPRIAHVKNSK</sequence>
<proteinExistence type="predicted"/>
<comment type="caution">
    <text evidence="2">The sequence shown here is derived from an EMBL/GenBank/DDBJ whole genome shotgun (WGS) entry which is preliminary data.</text>
</comment>
<evidence type="ECO:0000313" key="3">
    <source>
        <dbReference type="Proteomes" id="UP001642520"/>
    </source>
</evidence>
<organism evidence="2 3">
    <name type="scientific">Xylocopa violacea</name>
    <name type="common">Violet carpenter bee</name>
    <name type="synonym">Apis violacea</name>
    <dbReference type="NCBI Taxonomy" id="135666"/>
    <lineage>
        <taxon>Eukaryota</taxon>
        <taxon>Metazoa</taxon>
        <taxon>Ecdysozoa</taxon>
        <taxon>Arthropoda</taxon>
        <taxon>Hexapoda</taxon>
        <taxon>Insecta</taxon>
        <taxon>Pterygota</taxon>
        <taxon>Neoptera</taxon>
        <taxon>Endopterygota</taxon>
        <taxon>Hymenoptera</taxon>
        <taxon>Apocrita</taxon>
        <taxon>Aculeata</taxon>
        <taxon>Apoidea</taxon>
        <taxon>Anthophila</taxon>
        <taxon>Apidae</taxon>
        <taxon>Xylocopa</taxon>
        <taxon>Xylocopa</taxon>
    </lineage>
</organism>
<reference evidence="2 3" key="1">
    <citation type="submission" date="2024-08" db="EMBL/GenBank/DDBJ databases">
        <authorList>
            <person name="Will J Nash"/>
            <person name="Angela Man"/>
            <person name="Seanna McTaggart"/>
            <person name="Kendall Baker"/>
            <person name="Tom Barker"/>
            <person name="Leah Catchpole"/>
            <person name="Alex Durrant"/>
            <person name="Karim Gharbi"/>
            <person name="Naomi Irish"/>
            <person name="Gemy Kaithakottil"/>
            <person name="Debby Ku"/>
            <person name="Aaliyah Providence"/>
            <person name="Felix Shaw"/>
            <person name="David Swarbreck"/>
            <person name="Chris Watkins"/>
            <person name="Ann M. McCartney"/>
            <person name="Giulio Formenti"/>
            <person name="Alice Mouton"/>
            <person name="Noel Vella"/>
            <person name="Bjorn M von Reumont"/>
            <person name="Adriana Vella"/>
            <person name="Wilfried Haerty"/>
        </authorList>
    </citation>
    <scope>NUCLEOTIDE SEQUENCE [LARGE SCALE GENOMIC DNA]</scope>
</reference>
<keyword evidence="1" id="KW-0175">Coiled coil</keyword>
<accession>A0ABP1NFH7</accession>
<protein>
    <submittedName>
        <fullName evidence="2">Uncharacterized protein</fullName>
    </submittedName>
</protein>
<name>A0ABP1NFH7_XYLVO</name>
<dbReference type="EMBL" id="CAXAJV020001290">
    <property type="protein sequence ID" value="CAL7939776.1"/>
    <property type="molecule type" value="Genomic_DNA"/>
</dbReference>
<evidence type="ECO:0000256" key="1">
    <source>
        <dbReference type="SAM" id="Coils"/>
    </source>
</evidence>